<dbReference type="AlphaFoldDB" id="A0A816RNB1"/>
<evidence type="ECO:0000313" key="1">
    <source>
        <dbReference type="EMBL" id="CAF2075464.1"/>
    </source>
</evidence>
<protein>
    <submittedName>
        <fullName evidence="1">(rape) hypothetical protein</fullName>
    </submittedName>
</protein>
<organism evidence="1">
    <name type="scientific">Brassica napus</name>
    <name type="common">Rape</name>
    <dbReference type="NCBI Taxonomy" id="3708"/>
    <lineage>
        <taxon>Eukaryota</taxon>
        <taxon>Viridiplantae</taxon>
        <taxon>Streptophyta</taxon>
        <taxon>Embryophyta</taxon>
        <taxon>Tracheophyta</taxon>
        <taxon>Spermatophyta</taxon>
        <taxon>Magnoliopsida</taxon>
        <taxon>eudicotyledons</taxon>
        <taxon>Gunneridae</taxon>
        <taxon>Pentapetalae</taxon>
        <taxon>rosids</taxon>
        <taxon>malvids</taxon>
        <taxon>Brassicales</taxon>
        <taxon>Brassicaceae</taxon>
        <taxon>Brassiceae</taxon>
        <taxon>Brassica</taxon>
    </lineage>
</organism>
<proteinExistence type="predicted"/>
<gene>
    <name evidence="1" type="ORF">DARMORV10_C01P36280.1</name>
</gene>
<sequence length="55" mass="6277">MAFDKSLLCMELCQMMLLGFLICSPLLSFGLPWLISAENIEKGDVGPSRKVWRMR</sequence>
<dbReference type="EMBL" id="HG994365">
    <property type="protein sequence ID" value="CAF2075464.1"/>
    <property type="molecule type" value="Genomic_DNA"/>
</dbReference>
<name>A0A816RNB1_BRANA</name>
<dbReference type="Proteomes" id="UP001295469">
    <property type="component" value="Chromosome C01"/>
</dbReference>
<reference evidence="1" key="1">
    <citation type="submission" date="2021-01" db="EMBL/GenBank/DDBJ databases">
        <authorList>
            <consortium name="Genoscope - CEA"/>
            <person name="William W."/>
        </authorList>
    </citation>
    <scope>NUCLEOTIDE SEQUENCE</scope>
</reference>
<accession>A0A816RNB1</accession>